<evidence type="ECO:0000313" key="7">
    <source>
        <dbReference type="Proteomes" id="UP000183832"/>
    </source>
</evidence>
<feature type="region of interest" description="Disordered" evidence="3">
    <location>
        <begin position="201"/>
        <end position="233"/>
    </location>
</feature>
<dbReference type="STRING" id="568069.A0A1J1IFM8"/>
<accession>A0A1J1IFM8</accession>
<dbReference type="AlphaFoldDB" id="A0A1J1IFM8"/>
<dbReference type="OrthoDB" id="6020060at2759"/>
<evidence type="ECO:0000256" key="2">
    <source>
        <dbReference type="ARBA" id="ARBA00022729"/>
    </source>
</evidence>
<feature type="signal peptide" evidence="4">
    <location>
        <begin position="1"/>
        <end position="17"/>
    </location>
</feature>
<keyword evidence="2 4" id="KW-0732">Signal</keyword>
<protein>
    <submittedName>
        <fullName evidence="6">CLUMA_CG012082, isoform A</fullName>
    </submittedName>
</protein>
<comment type="similarity">
    <text evidence="1">Belongs to the canopy family.</text>
</comment>
<evidence type="ECO:0000256" key="4">
    <source>
        <dbReference type="SAM" id="SignalP"/>
    </source>
</evidence>
<proteinExistence type="inferred from homology"/>
<keyword evidence="7" id="KW-1185">Reference proteome</keyword>
<reference evidence="6 7" key="1">
    <citation type="submission" date="2015-04" db="EMBL/GenBank/DDBJ databases">
        <authorList>
            <person name="Syromyatnikov M.Y."/>
            <person name="Popov V.N."/>
        </authorList>
    </citation>
    <scope>NUCLEOTIDE SEQUENCE [LARGE SCALE GENOMIC DNA]</scope>
</reference>
<feature type="domain" description="DUF3456" evidence="5">
    <location>
        <begin position="31"/>
        <end position="188"/>
    </location>
</feature>
<dbReference type="Proteomes" id="UP000183832">
    <property type="component" value="Unassembled WGS sequence"/>
</dbReference>
<dbReference type="EMBL" id="CVRI01000048">
    <property type="protein sequence ID" value="CRK99019.1"/>
    <property type="molecule type" value="Genomic_DNA"/>
</dbReference>
<gene>
    <name evidence="6" type="ORF">CLUMA_CG012082</name>
</gene>
<evidence type="ECO:0000313" key="6">
    <source>
        <dbReference type="EMBL" id="CRK99019.1"/>
    </source>
</evidence>
<organism evidence="6 7">
    <name type="scientific">Clunio marinus</name>
    <dbReference type="NCBI Taxonomy" id="568069"/>
    <lineage>
        <taxon>Eukaryota</taxon>
        <taxon>Metazoa</taxon>
        <taxon>Ecdysozoa</taxon>
        <taxon>Arthropoda</taxon>
        <taxon>Hexapoda</taxon>
        <taxon>Insecta</taxon>
        <taxon>Pterygota</taxon>
        <taxon>Neoptera</taxon>
        <taxon>Endopterygota</taxon>
        <taxon>Diptera</taxon>
        <taxon>Nematocera</taxon>
        <taxon>Chironomoidea</taxon>
        <taxon>Chironomidae</taxon>
        <taxon>Clunio</taxon>
    </lineage>
</organism>
<feature type="chain" id="PRO_5012000812" evidence="4">
    <location>
        <begin position="18"/>
        <end position="233"/>
    </location>
</feature>
<feature type="compositionally biased region" description="Basic and acidic residues" evidence="3">
    <location>
        <begin position="218"/>
        <end position="233"/>
    </location>
</feature>
<dbReference type="PANTHER" id="PTHR15382">
    <property type="entry name" value="CTG4A-RELATED"/>
    <property type="match status" value="1"/>
</dbReference>
<name>A0A1J1IFM8_9DIPT</name>
<evidence type="ECO:0000259" key="5">
    <source>
        <dbReference type="Pfam" id="PF11938"/>
    </source>
</evidence>
<dbReference type="Pfam" id="PF11938">
    <property type="entry name" value="DUF3456"/>
    <property type="match status" value="1"/>
</dbReference>
<sequence length="233" mass="27044">MFKLLIAICFIAMTCSATPEEELHGVKYANHCEACKILATELQERLSVTGKTHEVLEFGYSLDDVKPKKKKEYKKSETRLIESLEDVCDQVLQYNIHKERKDSTRFAKGMSETFQTLHGLVNKGVKVELGIPEELWDKPSAEITQLKSQCETLLERYEPDIEEWYFNRQEEAPLIDFLCRDRVLAKKDSECLYEVLKPKGETDKKEKKSKKSSKKDKKAKEDEEEASIRNDEL</sequence>
<dbReference type="PANTHER" id="PTHR15382:SF8">
    <property type="entry name" value="CANOPY B"/>
    <property type="match status" value="1"/>
</dbReference>
<evidence type="ECO:0000256" key="1">
    <source>
        <dbReference type="ARBA" id="ARBA00007285"/>
    </source>
</evidence>
<evidence type="ECO:0000256" key="3">
    <source>
        <dbReference type="SAM" id="MobiDB-lite"/>
    </source>
</evidence>
<dbReference type="InterPro" id="IPR021852">
    <property type="entry name" value="DUF3456"/>
</dbReference>
<feature type="compositionally biased region" description="Basic residues" evidence="3">
    <location>
        <begin position="207"/>
        <end position="217"/>
    </location>
</feature>